<dbReference type="PRINTS" id="PR01217">
    <property type="entry name" value="PRICHEXTENSN"/>
</dbReference>
<evidence type="ECO:0000313" key="3">
    <source>
        <dbReference type="EMBL" id="KAH7442328.1"/>
    </source>
</evidence>
<feature type="region of interest" description="Disordered" evidence="1">
    <location>
        <begin position="95"/>
        <end position="294"/>
    </location>
</feature>
<feature type="compositionally biased region" description="Pro residues" evidence="1">
    <location>
        <begin position="116"/>
        <end position="276"/>
    </location>
</feature>
<dbReference type="EMBL" id="CM035408">
    <property type="protein sequence ID" value="KAH7442328.1"/>
    <property type="molecule type" value="Genomic_DNA"/>
</dbReference>
<name>A0A8T2V5K7_CERRI</name>
<accession>A0A8T2V5K7</accession>
<keyword evidence="2" id="KW-0472">Membrane</keyword>
<feature type="compositionally biased region" description="Low complexity" evidence="1">
    <location>
        <begin position="377"/>
        <end position="399"/>
    </location>
</feature>
<feature type="transmembrane region" description="Helical" evidence="2">
    <location>
        <begin position="298"/>
        <end position="320"/>
    </location>
</feature>
<comment type="caution">
    <text evidence="3">The sequence shown here is derived from an EMBL/GenBank/DDBJ whole genome shotgun (WGS) entry which is preliminary data.</text>
</comment>
<protein>
    <submittedName>
        <fullName evidence="3">Uncharacterized protein</fullName>
    </submittedName>
</protein>
<evidence type="ECO:0000256" key="1">
    <source>
        <dbReference type="SAM" id="MobiDB-lite"/>
    </source>
</evidence>
<evidence type="ECO:0000313" key="4">
    <source>
        <dbReference type="Proteomes" id="UP000825935"/>
    </source>
</evidence>
<organism evidence="3 4">
    <name type="scientific">Ceratopteris richardii</name>
    <name type="common">Triangle waterfern</name>
    <dbReference type="NCBI Taxonomy" id="49495"/>
    <lineage>
        <taxon>Eukaryota</taxon>
        <taxon>Viridiplantae</taxon>
        <taxon>Streptophyta</taxon>
        <taxon>Embryophyta</taxon>
        <taxon>Tracheophyta</taxon>
        <taxon>Polypodiopsida</taxon>
        <taxon>Polypodiidae</taxon>
        <taxon>Polypodiales</taxon>
        <taxon>Pteridineae</taxon>
        <taxon>Pteridaceae</taxon>
        <taxon>Parkerioideae</taxon>
        <taxon>Ceratopteris</taxon>
    </lineage>
</organism>
<evidence type="ECO:0000256" key="2">
    <source>
        <dbReference type="SAM" id="Phobius"/>
    </source>
</evidence>
<proteinExistence type="predicted"/>
<sequence length="523" mass="55881">MFSYRSRNQVGYNKEVLWVACISSPAELLRGVLAEQASLYKPLRSASSLLRRACTVHSCTPPLEQKSGRLIMKYFYQEYVPQWWNNNYYHRPVHKPRPQVPPAAPGSRPCTNTSAPPLPPNYSQPPLSLPSPKPPTPNPSAPHAPPQPPLTPASPSAPTPCPPYPNEPSPHAPTPAPTPHAPSPNAPTPYAPSPYAPTPHAPSPNAPTPYAPSPYAPTPHAPSPNAPTPTPYAPSPYAPTPHAPSPNAPTPYAPSPYAPTPHAPSPTPYAPTPYAPSSPGGVSPAPPRHPPHHPHHPGMIIGVCFAGAFALGVLLALLVLCMKKKKSPPPVVPPPECSPGGGEAATVLLVENITLNSSGAAATGSSSYGQGGAECLPSQQSPYPAPSQGQYTTTSGSSSEINYNSYMELRLLRERTSLKSCSEFPFTQKALSYEGIRSFNSNVKKMRSLEDLHLNDPSFPNSTSSVIVSEEEMKMCSSAIENLIRDAKVQAILKRNCTRPYQRNSHVEHAVIRGMPLFVACTS</sequence>
<feature type="region of interest" description="Disordered" evidence="1">
    <location>
        <begin position="360"/>
        <end position="399"/>
    </location>
</feature>
<keyword evidence="2" id="KW-1133">Transmembrane helix</keyword>
<reference evidence="3" key="1">
    <citation type="submission" date="2021-08" db="EMBL/GenBank/DDBJ databases">
        <title>WGS assembly of Ceratopteris richardii.</title>
        <authorList>
            <person name="Marchant D.B."/>
            <person name="Chen G."/>
            <person name="Jenkins J."/>
            <person name="Shu S."/>
            <person name="Leebens-Mack J."/>
            <person name="Grimwood J."/>
            <person name="Schmutz J."/>
            <person name="Soltis P."/>
            <person name="Soltis D."/>
            <person name="Chen Z.-H."/>
        </authorList>
    </citation>
    <scope>NUCLEOTIDE SEQUENCE</scope>
    <source>
        <strain evidence="3">Whitten #5841</strain>
        <tissue evidence="3">Leaf</tissue>
    </source>
</reference>
<dbReference type="Proteomes" id="UP000825935">
    <property type="component" value="Chromosome 3"/>
</dbReference>
<keyword evidence="2" id="KW-0812">Transmembrane</keyword>
<keyword evidence="4" id="KW-1185">Reference proteome</keyword>
<dbReference type="AlphaFoldDB" id="A0A8T2V5K7"/>
<gene>
    <name evidence="3" type="ORF">KP509_03G082500</name>
</gene>